<protein>
    <submittedName>
        <fullName evidence="1">Uncharacterized protein</fullName>
    </submittedName>
</protein>
<evidence type="ECO:0000313" key="2">
    <source>
        <dbReference type="Proteomes" id="UP000828390"/>
    </source>
</evidence>
<accession>A0A9D4BSK8</accession>
<evidence type="ECO:0000313" key="1">
    <source>
        <dbReference type="EMBL" id="KAH3707720.1"/>
    </source>
</evidence>
<proteinExistence type="predicted"/>
<gene>
    <name evidence="1" type="ORF">DPMN_067131</name>
</gene>
<keyword evidence="2" id="KW-1185">Reference proteome</keyword>
<organism evidence="1 2">
    <name type="scientific">Dreissena polymorpha</name>
    <name type="common">Zebra mussel</name>
    <name type="synonym">Mytilus polymorpha</name>
    <dbReference type="NCBI Taxonomy" id="45954"/>
    <lineage>
        <taxon>Eukaryota</taxon>
        <taxon>Metazoa</taxon>
        <taxon>Spiralia</taxon>
        <taxon>Lophotrochozoa</taxon>
        <taxon>Mollusca</taxon>
        <taxon>Bivalvia</taxon>
        <taxon>Autobranchia</taxon>
        <taxon>Heteroconchia</taxon>
        <taxon>Euheterodonta</taxon>
        <taxon>Imparidentia</taxon>
        <taxon>Neoheterodontei</taxon>
        <taxon>Myida</taxon>
        <taxon>Dreissenoidea</taxon>
        <taxon>Dreissenidae</taxon>
        <taxon>Dreissena</taxon>
    </lineage>
</organism>
<dbReference type="AlphaFoldDB" id="A0A9D4BSK8"/>
<name>A0A9D4BSK8_DREPO</name>
<reference evidence="1" key="2">
    <citation type="submission" date="2020-11" db="EMBL/GenBank/DDBJ databases">
        <authorList>
            <person name="McCartney M.A."/>
            <person name="Auch B."/>
            <person name="Kono T."/>
            <person name="Mallez S."/>
            <person name="Becker A."/>
            <person name="Gohl D.M."/>
            <person name="Silverstein K.A.T."/>
            <person name="Koren S."/>
            <person name="Bechman K.B."/>
            <person name="Herman A."/>
            <person name="Abrahante J.E."/>
            <person name="Garbe J."/>
        </authorList>
    </citation>
    <scope>NUCLEOTIDE SEQUENCE</scope>
    <source>
        <strain evidence="1">Duluth1</strain>
        <tissue evidence="1">Whole animal</tissue>
    </source>
</reference>
<sequence>MSNPEVENMRSDGTEVAVQPTWNKHNLRLRLGQKFSTRRPCRVFMQRFAEALGTDLRNDAESVLTSRTFAE</sequence>
<comment type="caution">
    <text evidence="1">The sequence shown here is derived from an EMBL/GenBank/DDBJ whole genome shotgun (WGS) entry which is preliminary data.</text>
</comment>
<dbReference type="Proteomes" id="UP000828390">
    <property type="component" value="Unassembled WGS sequence"/>
</dbReference>
<dbReference type="EMBL" id="JAIWYP010000014">
    <property type="protein sequence ID" value="KAH3707720.1"/>
    <property type="molecule type" value="Genomic_DNA"/>
</dbReference>
<reference evidence="1" key="1">
    <citation type="journal article" date="2019" name="bioRxiv">
        <title>The Genome of the Zebra Mussel, Dreissena polymorpha: A Resource for Invasive Species Research.</title>
        <authorList>
            <person name="McCartney M.A."/>
            <person name="Auch B."/>
            <person name="Kono T."/>
            <person name="Mallez S."/>
            <person name="Zhang Y."/>
            <person name="Obille A."/>
            <person name="Becker A."/>
            <person name="Abrahante J.E."/>
            <person name="Garbe J."/>
            <person name="Badalamenti J.P."/>
            <person name="Herman A."/>
            <person name="Mangelson H."/>
            <person name="Liachko I."/>
            <person name="Sullivan S."/>
            <person name="Sone E.D."/>
            <person name="Koren S."/>
            <person name="Silverstein K.A.T."/>
            <person name="Beckman K.B."/>
            <person name="Gohl D.M."/>
        </authorList>
    </citation>
    <scope>NUCLEOTIDE SEQUENCE</scope>
    <source>
        <strain evidence="1">Duluth1</strain>
        <tissue evidence="1">Whole animal</tissue>
    </source>
</reference>